<sequence>MLDWIDEVWCPGASNQRLDVSVMRSFKSRCRRL</sequence>
<name>A0A6G0M6A7_9STRA</name>
<dbReference type="Proteomes" id="UP000476176">
    <property type="component" value="Unassembled WGS sequence"/>
</dbReference>
<organism evidence="1 2">
    <name type="scientific">Phytophthora fragariae</name>
    <dbReference type="NCBI Taxonomy" id="53985"/>
    <lineage>
        <taxon>Eukaryota</taxon>
        <taxon>Sar</taxon>
        <taxon>Stramenopiles</taxon>
        <taxon>Oomycota</taxon>
        <taxon>Peronosporomycetes</taxon>
        <taxon>Peronosporales</taxon>
        <taxon>Peronosporaceae</taxon>
        <taxon>Phytophthora</taxon>
    </lineage>
</organism>
<feature type="non-terminal residue" evidence="1">
    <location>
        <position position="33"/>
    </location>
</feature>
<gene>
    <name evidence="1" type="ORF">PF004_g32989</name>
</gene>
<reference evidence="1 2" key="1">
    <citation type="submission" date="2018-09" db="EMBL/GenBank/DDBJ databases">
        <title>Genomic investigation of the strawberry pathogen Phytophthora fragariae indicates pathogenicity is determined by transcriptional variation in three key races.</title>
        <authorList>
            <person name="Adams T.M."/>
            <person name="Armitage A.D."/>
            <person name="Sobczyk M.K."/>
            <person name="Bates H.J."/>
            <person name="Dunwell J.M."/>
            <person name="Nellist C.F."/>
            <person name="Harrison R.J."/>
        </authorList>
    </citation>
    <scope>NUCLEOTIDE SEQUENCE [LARGE SCALE GENOMIC DNA]</scope>
    <source>
        <strain evidence="1 2">BC-23</strain>
    </source>
</reference>
<dbReference type="EMBL" id="QXGC01012363">
    <property type="protein sequence ID" value="KAE9147393.1"/>
    <property type="molecule type" value="Genomic_DNA"/>
</dbReference>
<evidence type="ECO:0000313" key="2">
    <source>
        <dbReference type="Proteomes" id="UP000476176"/>
    </source>
</evidence>
<dbReference type="AlphaFoldDB" id="A0A6G0M6A7"/>
<protein>
    <submittedName>
        <fullName evidence="1">Uncharacterized protein</fullName>
    </submittedName>
</protein>
<proteinExistence type="predicted"/>
<comment type="caution">
    <text evidence="1">The sequence shown here is derived from an EMBL/GenBank/DDBJ whole genome shotgun (WGS) entry which is preliminary data.</text>
</comment>
<evidence type="ECO:0000313" key="1">
    <source>
        <dbReference type="EMBL" id="KAE9147393.1"/>
    </source>
</evidence>
<accession>A0A6G0M6A7</accession>